<evidence type="ECO:0000313" key="2">
    <source>
        <dbReference type="EMBL" id="KAK7713655.1"/>
    </source>
</evidence>
<feature type="transmembrane region" description="Helical" evidence="1">
    <location>
        <begin position="43"/>
        <end position="63"/>
    </location>
</feature>
<sequence>MAVYDYVSGTIDTARRQADRVVSPSDRQKAYDSVLNFAQEQPLLFSFIVAQLLLSLVPILLFASFVLGTIALALFTAVIFSLFWIGVASIVLGSTLFVTFGLAALGWLWFVGTYLAANFIYGLVAGSSDTAKLKMEEKWASINNKESAADDGETSVVQNDNERVIKQEEVPRLMDEKELASLGMR</sequence>
<dbReference type="Pfam" id="PF16015">
    <property type="entry name" value="Promethin"/>
    <property type="match status" value="1"/>
</dbReference>
<proteinExistence type="predicted"/>
<feature type="transmembrane region" description="Helical" evidence="1">
    <location>
        <begin position="104"/>
        <end position="125"/>
    </location>
</feature>
<evidence type="ECO:0000313" key="3">
    <source>
        <dbReference type="Proteomes" id="UP001430848"/>
    </source>
</evidence>
<dbReference type="Proteomes" id="UP001430848">
    <property type="component" value="Unassembled WGS sequence"/>
</dbReference>
<feature type="transmembrane region" description="Helical" evidence="1">
    <location>
        <begin position="70"/>
        <end position="92"/>
    </location>
</feature>
<name>A0ABR1NSE1_DIAER</name>
<gene>
    <name evidence="2" type="ORF">SLS63_012037</name>
</gene>
<keyword evidence="1" id="KW-1133">Transmembrane helix</keyword>
<protein>
    <recommendedName>
        <fullName evidence="4">Integral membrane protein</fullName>
    </recommendedName>
</protein>
<comment type="caution">
    <text evidence="2">The sequence shown here is derived from an EMBL/GenBank/DDBJ whole genome shotgun (WGS) entry which is preliminary data.</text>
</comment>
<reference evidence="2 3" key="1">
    <citation type="submission" date="2024-02" db="EMBL/GenBank/DDBJ databases">
        <title>De novo assembly and annotation of 12 fungi associated with fruit tree decline syndrome in Ontario, Canada.</title>
        <authorList>
            <person name="Sulman M."/>
            <person name="Ellouze W."/>
            <person name="Ilyukhin E."/>
        </authorList>
    </citation>
    <scope>NUCLEOTIDE SEQUENCE [LARGE SCALE GENOMIC DNA]</scope>
    <source>
        <strain evidence="2 3">M169</strain>
    </source>
</reference>
<keyword evidence="1" id="KW-0472">Membrane</keyword>
<keyword evidence="1" id="KW-0812">Transmembrane</keyword>
<organism evidence="2 3">
    <name type="scientific">Diaporthe eres</name>
    <name type="common">Phomopsis oblonga</name>
    <dbReference type="NCBI Taxonomy" id="83184"/>
    <lineage>
        <taxon>Eukaryota</taxon>
        <taxon>Fungi</taxon>
        <taxon>Dikarya</taxon>
        <taxon>Ascomycota</taxon>
        <taxon>Pezizomycotina</taxon>
        <taxon>Sordariomycetes</taxon>
        <taxon>Sordariomycetidae</taxon>
        <taxon>Diaporthales</taxon>
        <taxon>Diaporthaceae</taxon>
        <taxon>Diaporthe</taxon>
        <taxon>Diaporthe eres species complex</taxon>
    </lineage>
</organism>
<evidence type="ECO:0000256" key="1">
    <source>
        <dbReference type="SAM" id="Phobius"/>
    </source>
</evidence>
<dbReference type="EMBL" id="JAKNSF020000125">
    <property type="protein sequence ID" value="KAK7713655.1"/>
    <property type="molecule type" value="Genomic_DNA"/>
</dbReference>
<keyword evidence="3" id="KW-1185">Reference proteome</keyword>
<evidence type="ECO:0008006" key="4">
    <source>
        <dbReference type="Google" id="ProtNLM"/>
    </source>
</evidence>
<accession>A0ABR1NSE1</accession>